<dbReference type="EMBL" id="CYXY01000019">
    <property type="protein sequence ID" value="CUN11601.1"/>
    <property type="molecule type" value="Genomic_DNA"/>
</dbReference>
<dbReference type="PROSITE" id="PS51257">
    <property type="entry name" value="PROKAR_LIPOPROTEIN"/>
    <property type="match status" value="1"/>
</dbReference>
<organism evidence="3 4">
    <name type="scientific">Anaerostipes hadrus</name>
    <dbReference type="NCBI Taxonomy" id="649756"/>
    <lineage>
        <taxon>Bacteria</taxon>
        <taxon>Bacillati</taxon>
        <taxon>Bacillota</taxon>
        <taxon>Clostridia</taxon>
        <taxon>Lachnospirales</taxon>
        <taxon>Lachnospiraceae</taxon>
        <taxon>Anaerostipes</taxon>
    </lineage>
</organism>
<dbReference type="RefSeq" id="WP_055073279.1">
    <property type="nucleotide sequence ID" value="NZ_CP012098.1"/>
</dbReference>
<evidence type="ECO:0000313" key="4">
    <source>
        <dbReference type="Proteomes" id="UP000095553"/>
    </source>
</evidence>
<dbReference type="Proteomes" id="UP000095553">
    <property type="component" value="Unassembled WGS sequence"/>
</dbReference>
<reference evidence="2 5" key="2">
    <citation type="journal article" date="2016" name="Sci. Rep.">
        <title>Accelerated dysbiosis of gut microbiota during aggravation of DSS-induced colitis by a butyrate-producing bacterium.</title>
        <authorList>
            <person name="Zhang Q."/>
            <person name="Wu Y."/>
            <person name="Wang J."/>
            <person name="Wu G."/>
            <person name="Long W."/>
            <person name="Xue Z."/>
            <person name="Wang L."/>
            <person name="Zhang X."/>
            <person name="Pang X."/>
            <person name="Zhao Y."/>
            <person name="Zhao L."/>
            <person name="Zhang C."/>
        </authorList>
    </citation>
    <scope>NUCLEOTIDE SEQUENCE [LARGE SCALE GENOMIC DNA]</scope>
    <source>
        <strain evidence="2 5">BPB5</strain>
    </source>
</reference>
<evidence type="ECO:0000313" key="2">
    <source>
        <dbReference type="EMBL" id="AQP40085.1"/>
    </source>
</evidence>
<dbReference type="Proteomes" id="UP000188159">
    <property type="component" value="Chromosome"/>
</dbReference>
<proteinExistence type="predicted"/>
<accession>A0A173U9J4</accession>
<evidence type="ECO:0000313" key="5">
    <source>
        <dbReference type="Proteomes" id="UP000188159"/>
    </source>
</evidence>
<feature type="chain" id="PRO_5038292988" description="Lipoprotein" evidence="1">
    <location>
        <begin position="18"/>
        <end position="251"/>
    </location>
</feature>
<name>A0A173U9J4_ANAHA</name>
<protein>
    <recommendedName>
        <fullName evidence="6">Lipoprotein</fullName>
    </recommendedName>
</protein>
<reference evidence="3 4" key="1">
    <citation type="submission" date="2015-09" db="EMBL/GenBank/DDBJ databases">
        <authorList>
            <consortium name="Pathogen Informatics"/>
        </authorList>
    </citation>
    <scope>NUCLEOTIDE SEQUENCE [LARGE SCALE GENOMIC DNA]</scope>
    <source>
        <strain evidence="3 4">2789STDY5834959</strain>
    </source>
</reference>
<dbReference type="EMBL" id="CP012098">
    <property type="protein sequence ID" value="AQP40085.1"/>
    <property type="molecule type" value="Genomic_DNA"/>
</dbReference>
<gene>
    <name evidence="2" type="ORF">DO83_11180</name>
    <name evidence="3" type="ORF">ERS852571_02612</name>
</gene>
<keyword evidence="1" id="KW-0732">Signal</keyword>
<dbReference type="AlphaFoldDB" id="A0A173U9J4"/>
<feature type="signal peptide" evidence="1">
    <location>
        <begin position="1"/>
        <end position="17"/>
    </location>
</feature>
<evidence type="ECO:0008006" key="6">
    <source>
        <dbReference type="Google" id="ProtNLM"/>
    </source>
</evidence>
<evidence type="ECO:0000256" key="1">
    <source>
        <dbReference type="SAM" id="SignalP"/>
    </source>
</evidence>
<evidence type="ECO:0000313" key="3">
    <source>
        <dbReference type="EMBL" id="CUN11601.1"/>
    </source>
</evidence>
<sequence length="251" mass="29956">MKKFLSMTVLLLIIVLAGCQKDQTTKSKQKTNTNDAKVVKTEKLETMSYEDFYENLKEEELNDLDIIQVADQKITAVIGNYFLVLNENKKNHTYKINKIIDLHPYGMNYYYNEESTMFYPSKDGEKYLIYNECRYNSKDQTINAKDDKELKSIVIDLKKDEVTYRKGNHLENLKKKEGVSENNYPKIAKFSKDMKQYAKKKKYELMTNFYLKSGKDRFWVMKPFYEENILEGRIFRYHEGKIQCVFKFREP</sequence>